<comment type="caution">
    <text evidence="2">The sequence shown here is derived from an EMBL/GenBank/DDBJ whole genome shotgun (WGS) entry which is preliminary data.</text>
</comment>
<gene>
    <name evidence="2" type="ORF">DH2020_045228</name>
</gene>
<dbReference type="EMBL" id="JABTTQ020002944">
    <property type="protein sequence ID" value="KAK6121038.1"/>
    <property type="molecule type" value="Genomic_DNA"/>
</dbReference>
<evidence type="ECO:0000256" key="1">
    <source>
        <dbReference type="SAM" id="MobiDB-lite"/>
    </source>
</evidence>
<accession>A0ABR0UFH3</accession>
<dbReference type="PANTHER" id="PTHR34112">
    <property type="entry name" value="C-JUN-AMINO-TERMINAL KINASE-INTERACTING PROTEIN"/>
    <property type="match status" value="1"/>
</dbReference>
<keyword evidence="3" id="KW-1185">Reference proteome</keyword>
<proteinExistence type="predicted"/>
<protein>
    <submittedName>
        <fullName evidence="2">Uncharacterized protein</fullName>
    </submittedName>
</protein>
<feature type="compositionally biased region" description="Polar residues" evidence="1">
    <location>
        <begin position="395"/>
        <end position="404"/>
    </location>
</feature>
<organism evidence="2 3">
    <name type="scientific">Rehmannia glutinosa</name>
    <name type="common">Chinese foxglove</name>
    <dbReference type="NCBI Taxonomy" id="99300"/>
    <lineage>
        <taxon>Eukaryota</taxon>
        <taxon>Viridiplantae</taxon>
        <taxon>Streptophyta</taxon>
        <taxon>Embryophyta</taxon>
        <taxon>Tracheophyta</taxon>
        <taxon>Spermatophyta</taxon>
        <taxon>Magnoliopsida</taxon>
        <taxon>eudicotyledons</taxon>
        <taxon>Gunneridae</taxon>
        <taxon>Pentapetalae</taxon>
        <taxon>asterids</taxon>
        <taxon>lamiids</taxon>
        <taxon>Lamiales</taxon>
        <taxon>Orobanchaceae</taxon>
        <taxon>Rehmannieae</taxon>
        <taxon>Rehmannia</taxon>
    </lineage>
</organism>
<reference evidence="2 3" key="1">
    <citation type="journal article" date="2021" name="Comput. Struct. Biotechnol. J.">
        <title>De novo genome assembly of the potent medicinal plant Rehmannia glutinosa using nanopore technology.</title>
        <authorList>
            <person name="Ma L."/>
            <person name="Dong C."/>
            <person name="Song C."/>
            <person name="Wang X."/>
            <person name="Zheng X."/>
            <person name="Niu Y."/>
            <person name="Chen S."/>
            <person name="Feng W."/>
        </authorList>
    </citation>
    <scope>NUCLEOTIDE SEQUENCE [LARGE SCALE GENOMIC DNA]</scope>
    <source>
        <strain evidence="2">DH-2019</strain>
    </source>
</reference>
<feature type="region of interest" description="Disordered" evidence="1">
    <location>
        <begin position="39"/>
        <end position="105"/>
    </location>
</feature>
<feature type="region of interest" description="Disordered" evidence="1">
    <location>
        <begin position="336"/>
        <end position="369"/>
    </location>
</feature>
<evidence type="ECO:0000313" key="2">
    <source>
        <dbReference type="EMBL" id="KAK6121038.1"/>
    </source>
</evidence>
<feature type="compositionally biased region" description="Low complexity" evidence="1">
    <location>
        <begin position="72"/>
        <end position="104"/>
    </location>
</feature>
<dbReference type="Proteomes" id="UP001318860">
    <property type="component" value="Unassembled WGS sequence"/>
</dbReference>
<sequence>MFGCGDVAILGVGTPQLIPVMERSEPTLVPEWLKNAASLNGGGSVSRSDDRTTSKFARNKSSVNNNGHDLGRSFSSDRITSSYSRRSSSSNGSSHLSFHSSFGRNQHDRDWEKDTYDFRNKDKSVLLNHRPRDFSDARGNMLLSKFKRDGLDSHSMVYGTRGGTWHKKVVTEPSTNSGNDTSDRLTKVSLIGEVKKVAFERDFPSLGAEERAVNTEVKRVLSPGLTSAVPIGSSTITSGEKWTSALAEVPVSVGSNGTGIPSVQQAAPSSSTSVPLGTTTNLNMAEAVAQGPSRAQSTTQVSVGTQRLEELAIKQSRQLIPVTPSLPKTLALNSSDKQKNKMGQQQHPISSSPLVVNQSPRGGPVKSEFSKASNMGKLHVLKPVRERNGAVKDNLSPTNGSKPVSSPIAAVNSPVSDRKPVLTVLEKKPTSQSKSRNDFFNSVRKNSMANSSSVLENDIAVSPSFPEKLAETVAVGAPNTSQVGDASSGVSLSGDHLSETKGDLICNGDACDAQKHVKNGKKHSRSDPIFSEEEEAAFLRSLGWEENAEEGGLTDEEISAFFRDVTKYINSKPYLKILQGQLLPFESQIGLNSSDAKLES</sequence>
<feature type="compositionally biased region" description="Polar residues" evidence="1">
    <location>
        <begin position="336"/>
        <end position="360"/>
    </location>
</feature>
<feature type="compositionally biased region" description="Polar residues" evidence="1">
    <location>
        <begin position="54"/>
        <end position="67"/>
    </location>
</feature>
<name>A0ABR0UFH3_REHGL</name>
<feature type="region of interest" description="Disordered" evidence="1">
    <location>
        <begin position="387"/>
        <end position="412"/>
    </location>
</feature>
<dbReference type="PANTHER" id="PTHR34112:SF13">
    <property type="entry name" value="OS04G0448200 PROTEIN"/>
    <property type="match status" value="1"/>
</dbReference>
<evidence type="ECO:0000313" key="3">
    <source>
        <dbReference type="Proteomes" id="UP001318860"/>
    </source>
</evidence>